<dbReference type="CDD" id="cd07516">
    <property type="entry name" value="HAD_Pase"/>
    <property type="match status" value="1"/>
</dbReference>
<proteinExistence type="predicted"/>
<dbReference type="SFLD" id="SFLDS00003">
    <property type="entry name" value="Haloacid_Dehalogenase"/>
    <property type="match status" value="1"/>
</dbReference>
<dbReference type="PROSITE" id="PS01228">
    <property type="entry name" value="COF_1"/>
    <property type="match status" value="1"/>
</dbReference>
<dbReference type="RefSeq" id="WP_203413953.1">
    <property type="nucleotide sequence ID" value="NZ_CP060244.1"/>
</dbReference>
<dbReference type="NCBIfam" id="TIGR00099">
    <property type="entry name" value="Cof-subfamily"/>
    <property type="match status" value="1"/>
</dbReference>
<dbReference type="SFLD" id="SFLDG01144">
    <property type="entry name" value="C2.B.4:_PGP_Like"/>
    <property type="match status" value="1"/>
</dbReference>
<dbReference type="GO" id="GO:0005829">
    <property type="term" value="C:cytosol"/>
    <property type="evidence" value="ECO:0007669"/>
    <property type="project" value="TreeGrafter"/>
</dbReference>
<gene>
    <name evidence="1" type="ORF">JGUZn3_02200</name>
</gene>
<sequence length="269" mass="29498">MVYKLVVSDIDGTLVTSRKKLLAETVDVVNGLQVAGIRLCLVSSRPPKGMRMFLSQLKLQTPAAGYNGGLVVDEAGKVLVRYSLSAGLVSDIVAYLQTLGVDVWLFSGEEWFVGENSQDYVEDEESVLQMAPIRRAQSTMKDMGKDVGIEKIMGVSRKPDILEEVKKNLLQNYASQINIAHSTGHYLDITHIQATKGHALRHLAEIMQVPLEQTLCIGDMDNDIPMFQEAGFSIAMGNASAHVKAEADFVTGSNEEEGWAEAIKHYVLS</sequence>
<protein>
    <submittedName>
        <fullName evidence="1">Phosphatase</fullName>
        <ecNumber evidence="1">3.1.3.-</ecNumber>
    </submittedName>
</protein>
<dbReference type="AlphaFoldDB" id="A0A7H1NNW8"/>
<dbReference type="InterPro" id="IPR000150">
    <property type="entry name" value="Cof"/>
</dbReference>
<dbReference type="Pfam" id="PF08282">
    <property type="entry name" value="Hydrolase_3"/>
    <property type="match status" value="1"/>
</dbReference>
<evidence type="ECO:0000313" key="1">
    <source>
        <dbReference type="EMBL" id="QNT77478.1"/>
    </source>
</evidence>
<dbReference type="SUPFAM" id="SSF56784">
    <property type="entry name" value="HAD-like"/>
    <property type="match status" value="1"/>
</dbReference>
<dbReference type="PANTHER" id="PTHR10000:SF8">
    <property type="entry name" value="HAD SUPERFAMILY HYDROLASE-LIKE, TYPE 3"/>
    <property type="match status" value="1"/>
</dbReference>
<keyword evidence="1" id="KW-0378">Hydrolase</keyword>
<dbReference type="SFLD" id="SFLDG01140">
    <property type="entry name" value="C2.B:_Phosphomannomutase_and_P"/>
    <property type="match status" value="1"/>
</dbReference>
<dbReference type="Gene3D" id="3.30.1240.10">
    <property type="match status" value="1"/>
</dbReference>
<reference evidence="1 2" key="1">
    <citation type="submission" date="2020-08" db="EMBL/GenBank/DDBJ databases">
        <title>Complete genome sequence of Entomobacter blattae G55GP.</title>
        <authorList>
            <person name="Poehlein A."/>
            <person name="Guzman J."/>
            <person name="Daniel R."/>
            <person name="Vilcinskas A."/>
        </authorList>
    </citation>
    <scope>NUCLEOTIDE SEQUENCE [LARGE SCALE GENOMIC DNA]</scope>
    <source>
        <strain evidence="1 2">G55GP</strain>
    </source>
</reference>
<keyword evidence="2" id="KW-1185">Reference proteome</keyword>
<dbReference type="InterPro" id="IPR023214">
    <property type="entry name" value="HAD_sf"/>
</dbReference>
<accession>A0A7H1NNW8</accession>
<dbReference type="Proteomes" id="UP000516349">
    <property type="component" value="Chromosome"/>
</dbReference>
<dbReference type="EMBL" id="CP060244">
    <property type="protein sequence ID" value="QNT77478.1"/>
    <property type="molecule type" value="Genomic_DNA"/>
</dbReference>
<dbReference type="InterPro" id="IPR006379">
    <property type="entry name" value="HAD-SF_hydro_IIB"/>
</dbReference>
<dbReference type="Gene3D" id="3.40.50.1000">
    <property type="entry name" value="HAD superfamily/HAD-like"/>
    <property type="match status" value="1"/>
</dbReference>
<dbReference type="EC" id="3.1.3.-" evidence="1"/>
<organism evidence="1 2">
    <name type="scientific">Entomobacter blattae</name>
    <dbReference type="NCBI Taxonomy" id="2762277"/>
    <lineage>
        <taxon>Bacteria</taxon>
        <taxon>Pseudomonadati</taxon>
        <taxon>Pseudomonadota</taxon>
        <taxon>Alphaproteobacteria</taxon>
        <taxon>Acetobacterales</taxon>
        <taxon>Acetobacteraceae</taxon>
        <taxon>Entomobacter</taxon>
    </lineage>
</organism>
<dbReference type="GO" id="GO:0000287">
    <property type="term" value="F:magnesium ion binding"/>
    <property type="evidence" value="ECO:0007669"/>
    <property type="project" value="TreeGrafter"/>
</dbReference>
<dbReference type="InterPro" id="IPR036412">
    <property type="entry name" value="HAD-like_sf"/>
</dbReference>
<name>A0A7H1NNW8_9PROT</name>
<dbReference type="KEGG" id="ebla:JGUZn3_02200"/>
<evidence type="ECO:0000313" key="2">
    <source>
        <dbReference type="Proteomes" id="UP000516349"/>
    </source>
</evidence>
<dbReference type="NCBIfam" id="TIGR01484">
    <property type="entry name" value="HAD-SF-IIB"/>
    <property type="match status" value="1"/>
</dbReference>
<dbReference type="GO" id="GO:0016791">
    <property type="term" value="F:phosphatase activity"/>
    <property type="evidence" value="ECO:0007669"/>
    <property type="project" value="TreeGrafter"/>
</dbReference>
<dbReference type="PANTHER" id="PTHR10000">
    <property type="entry name" value="PHOSPHOSERINE PHOSPHATASE"/>
    <property type="match status" value="1"/>
</dbReference>